<evidence type="ECO:0000256" key="4">
    <source>
        <dbReference type="ARBA" id="ARBA00022827"/>
    </source>
</evidence>
<organism evidence="7">
    <name type="scientific">Chromera velia CCMP2878</name>
    <dbReference type="NCBI Taxonomy" id="1169474"/>
    <lineage>
        <taxon>Eukaryota</taxon>
        <taxon>Sar</taxon>
        <taxon>Alveolata</taxon>
        <taxon>Colpodellida</taxon>
        <taxon>Chromeraceae</taxon>
        <taxon>Chromera</taxon>
    </lineage>
</organism>
<dbReference type="PROSITE" id="PS51387">
    <property type="entry name" value="FAD_PCMH"/>
    <property type="match status" value="1"/>
</dbReference>
<evidence type="ECO:0000256" key="2">
    <source>
        <dbReference type="ARBA" id="ARBA00005466"/>
    </source>
</evidence>
<dbReference type="GO" id="GO:0071949">
    <property type="term" value="F:FAD binding"/>
    <property type="evidence" value="ECO:0007669"/>
    <property type="project" value="InterPro"/>
</dbReference>
<dbReference type="InterPro" id="IPR006094">
    <property type="entry name" value="Oxid_FAD_bind_N"/>
</dbReference>
<evidence type="ECO:0000259" key="6">
    <source>
        <dbReference type="PROSITE" id="PS51387"/>
    </source>
</evidence>
<keyword evidence="5" id="KW-0560">Oxidoreductase</keyword>
<comment type="cofactor">
    <cofactor evidence="1">
        <name>FAD</name>
        <dbReference type="ChEBI" id="CHEBI:57692"/>
    </cofactor>
</comment>
<keyword evidence="4" id="KW-0274">FAD</keyword>
<sequence>MVSLEQMKRVQFQPVGQEAIVTVEGAATWSDVYAEFKRSGLIWVVSGGLCPSVGVIGFTLGGGVGPVARQYGMAIDNVSSFELVTADGKRVVRASGSENPDLFWALKGGGGGELGLRNIGVVTRVVFSVHRGPDLFTWGTLCYPKEQLRTVLGMLFDKAVQPSFPWSTNLDAVIDADGGICLWSIGDGPKNETSRLLSDFAEIEEAQVNLREHNCFWEMISEYAEEHHYSAHSNASSLTRSCMLDPLAVERAESSGLLDVFSRPDMRHPSCDAHLIHFGGRISSPVRGVDHAVFAFRQSPFFLYYGCSWPVGDKSKEAEIRVHLSCWFSFVETSVCLGGYANFMDRMLVEQRSMSELESFYFRENARRFREVQRSWTV</sequence>
<accession>A0A0G4I4K1</accession>
<dbReference type="InterPro" id="IPR050416">
    <property type="entry name" value="FAD-linked_Oxidoreductase"/>
</dbReference>
<reference evidence="7" key="1">
    <citation type="submission" date="2014-11" db="EMBL/GenBank/DDBJ databases">
        <authorList>
            <person name="Otto D Thomas"/>
            <person name="Naeem Raeece"/>
        </authorList>
    </citation>
    <scope>NUCLEOTIDE SEQUENCE</scope>
</reference>
<feature type="domain" description="FAD-binding PCMH-type" evidence="6">
    <location>
        <begin position="1"/>
        <end position="132"/>
    </location>
</feature>
<dbReference type="SUPFAM" id="SSF56176">
    <property type="entry name" value="FAD-binding/transporter-associated domain-like"/>
    <property type="match status" value="1"/>
</dbReference>
<keyword evidence="3" id="KW-0285">Flavoprotein</keyword>
<dbReference type="InterPro" id="IPR036318">
    <property type="entry name" value="FAD-bd_PCMH-like_sf"/>
</dbReference>
<dbReference type="EMBL" id="CDMZ01005062">
    <property type="protein sequence ID" value="CEM51818.1"/>
    <property type="molecule type" value="Genomic_DNA"/>
</dbReference>
<comment type="similarity">
    <text evidence="2">Belongs to the oxygen-dependent FAD-linked oxidoreductase family.</text>
</comment>
<dbReference type="Gene3D" id="3.40.462.20">
    <property type="match status" value="1"/>
</dbReference>
<dbReference type="AlphaFoldDB" id="A0A0G4I4K1"/>
<dbReference type="InterPro" id="IPR016166">
    <property type="entry name" value="FAD-bd_PCMH"/>
</dbReference>
<evidence type="ECO:0000256" key="5">
    <source>
        <dbReference type="ARBA" id="ARBA00023002"/>
    </source>
</evidence>
<dbReference type="VEuPathDB" id="CryptoDB:Cvel_10883"/>
<evidence type="ECO:0000256" key="1">
    <source>
        <dbReference type="ARBA" id="ARBA00001974"/>
    </source>
</evidence>
<protein>
    <recommendedName>
        <fullName evidence="6">FAD-binding PCMH-type domain-containing protein</fullName>
    </recommendedName>
</protein>
<dbReference type="PANTHER" id="PTHR42973:SF39">
    <property type="entry name" value="FAD-BINDING PCMH-TYPE DOMAIN-CONTAINING PROTEIN"/>
    <property type="match status" value="1"/>
</dbReference>
<proteinExistence type="inferred from homology"/>
<dbReference type="GO" id="GO:0016491">
    <property type="term" value="F:oxidoreductase activity"/>
    <property type="evidence" value="ECO:0007669"/>
    <property type="project" value="UniProtKB-KW"/>
</dbReference>
<evidence type="ECO:0000256" key="3">
    <source>
        <dbReference type="ARBA" id="ARBA00022630"/>
    </source>
</evidence>
<evidence type="ECO:0000313" key="7">
    <source>
        <dbReference type="EMBL" id="CEM51818.1"/>
    </source>
</evidence>
<gene>
    <name evidence="7" type="ORF">Cvel_10883</name>
</gene>
<dbReference type="Gene3D" id="3.30.465.10">
    <property type="match status" value="1"/>
</dbReference>
<dbReference type="Pfam" id="PF01565">
    <property type="entry name" value="FAD_binding_4"/>
    <property type="match status" value="1"/>
</dbReference>
<dbReference type="InterPro" id="IPR016169">
    <property type="entry name" value="FAD-bd_PCMH_sub2"/>
</dbReference>
<name>A0A0G4I4K1_9ALVE</name>
<dbReference type="PANTHER" id="PTHR42973">
    <property type="entry name" value="BINDING OXIDOREDUCTASE, PUTATIVE (AFU_ORTHOLOGUE AFUA_1G17690)-RELATED"/>
    <property type="match status" value="1"/>
</dbReference>